<reference evidence="2" key="1">
    <citation type="submission" date="2020-02" db="EMBL/GenBank/DDBJ databases">
        <authorList>
            <person name="Scholz U."/>
            <person name="Mascher M."/>
            <person name="Fiebig A."/>
        </authorList>
    </citation>
    <scope>NUCLEOTIDE SEQUENCE</scope>
</reference>
<protein>
    <submittedName>
        <fullName evidence="2">Uncharacterized protein</fullName>
    </submittedName>
</protein>
<gene>
    <name evidence="2" type="ORF">SI8410_07010161</name>
</gene>
<name>A0A7I8KPF9_SPIIN</name>
<proteinExistence type="predicted"/>
<evidence type="ECO:0000313" key="3">
    <source>
        <dbReference type="Proteomes" id="UP000663760"/>
    </source>
</evidence>
<organism evidence="2 3">
    <name type="scientific">Spirodela intermedia</name>
    <name type="common">Intermediate duckweed</name>
    <dbReference type="NCBI Taxonomy" id="51605"/>
    <lineage>
        <taxon>Eukaryota</taxon>
        <taxon>Viridiplantae</taxon>
        <taxon>Streptophyta</taxon>
        <taxon>Embryophyta</taxon>
        <taxon>Tracheophyta</taxon>
        <taxon>Spermatophyta</taxon>
        <taxon>Magnoliopsida</taxon>
        <taxon>Liliopsida</taxon>
        <taxon>Araceae</taxon>
        <taxon>Lemnoideae</taxon>
        <taxon>Spirodela</taxon>
    </lineage>
</organism>
<dbReference type="AlphaFoldDB" id="A0A7I8KPF9"/>
<sequence>MERAASEKGTADVAPRLHNGGRRLRSSWLTPPGCTEAGGAACSPVEPGSPEGKRLRLFSSTFVISPVHLSMSVDIGRYSRD</sequence>
<feature type="region of interest" description="Disordered" evidence="1">
    <location>
        <begin position="1"/>
        <end position="31"/>
    </location>
</feature>
<accession>A0A7I8KPF9</accession>
<dbReference type="EMBL" id="LR746270">
    <property type="protein sequence ID" value="CAA7399491.1"/>
    <property type="molecule type" value="Genomic_DNA"/>
</dbReference>
<evidence type="ECO:0000256" key="1">
    <source>
        <dbReference type="SAM" id="MobiDB-lite"/>
    </source>
</evidence>
<evidence type="ECO:0000313" key="2">
    <source>
        <dbReference type="EMBL" id="CAA7399491.1"/>
    </source>
</evidence>
<keyword evidence="3" id="KW-1185">Reference proteome</keyword>
<dbReference type="Proteomes" id="UP000663760">
    <property type="component" value="Chromosome 7"/>
</dbReference>
<feature type="compositionally biased region" description="Basic and acidic residues" evidence="1">
    <location>
        <begin position="1"/>
        <end position="10"/>
    </location>
</feature>